<evidence type="ECO:0000256" key="16">
    <source>
        <dbReference type="ARBA" id="ARBA00023014"/>
    </source>
</evidence>
<keyword evidence="12" id="KW-1278">Translocase</keyword>
<dbReference type="InterPro" id="IPR017941">
    <property type="entry name" value="Rieske_2Fe-2S"/>
</dbReference>
<comment type="subunit">
    <text evidence="4 21">The main subunits of complex b-c1 are: cytochrome b, cytochrome c1 and the Rieske protein.</text>
</comment>
<evidence type="ECO:0000256" key="8">
    <source>
        <dbReference type="ARBA" id="ARBA00022475"/>
    </source>
</evidence>
<name>A0ABX1NIZ4_9RHOO</name>
<gene>
    <name evidence="24" type="primary">petA</name>
    <name evidence="24" type="ORF">GPA27_18040</name>
</gene>
<keyword evidence="25" id="KW-1185">Reference proteome</keyword>
<evidence type="ECO:0000256" key="13">
    <source>
        <dbReference type="ARBA" id="ARBA00022982"/>
    </source>
</evidence>
<evidence type="ECO:0000313" key="25">
    <source>
        <dbReference type="Proteomes" id="UP000634522"/>
    </source>
</evidence>
<dbReference type="NCBIfam" id="TIGR01416">
    <property type="entry name" value="Rieske_proteo"/>
    <property type="match status" value="1"/>
</dbReference>
<dbReference type="CDD" id="cd03470">
    <property type="entry name" value="Rieske_cytochrome_bc1"/>
    <property type="match status" value="1"/>
</dbReference>
<evidence type="ECO:0000256" key="14">
    <source>
        <dbReference type="ARBA" id="ARBA00022989"/>
    </source>
</evidence>
<evidence type="ECO:0000256" key="20">
    <source>
        <dbReference type="RuleBase" id="RU004494"/>
    </source>
</evidence>
<dbReference type="Gene3D" id="2.102.10.10">
    <property type="entry name" value="Rieske [2Fe-2S] iron-sulphur domain"/>
    <property type="match status" value="1"/>
</dbReference>
<accession>A0ABX1NIZ4</accession>
<reference evidence="24 25" key="1">
    <citation type="submission" date="2019-12" db="EMBL/GenBank/DDBJ databases">
        <title>Comparative genomics gives insights into the taxonomy of the Azoarcus-Aromatoleum group and reveals separate origins of nif in the plant-associated Azoarcus and non-plant-associated Aromatoleum sub-groups.</title>
        <authorList>
            <person name="Lafos M."/>
            <person name="Maluk M."/>
            <person name="Batista M."/>
            <person name="Junghare M."/>
            <person name="Carmona M."/>
            <person name="Faoro H."/>
            <person name="Cruz L.M."/>
            <person name="Battistoni F."/>
            <person name="De Souza E."/>
            <person name="Pedrosa F."/>
            <person name="Chen W.-M."/>
            <person name="Poole P.S."/>
            <person name="Dixon R.A."/>
            <person name="James E.K."/>
        </authorList>
    </citation>
    <scope>NUCLEOTIDE SEQUENCE [LARGE SCALE GENOMIC DNA]</scope>
    <source>
        <strain evidence="24 25">T</strain>
    </source>
</reference>
<comment type="cofactor">
    <cofactor evidence="20">
        <name>[2Fe-2S] cluster</name>
        <dbReference type="ChEBI" id="CHEBI:190135"/>
    </cofactor>
    <text evidence="20">Binds 1 [2Fe-2S] cluster per subunit.</text>
</comment>
<dbReference type="PRINTS" id="PR00162">
    <property type="entry name" value="RIESKE"/>
</dbReference>
<comment type="catalytic activity">
    <reaction evidence="19 20">
        <text>a quinol + 2 Fe(III)-[cytochrome c](out) = a quinone + 2 Fe(II)-[cytochrome c](out) + 2 H(+)(out)</text>
        <dbReference type="Rhea" id="RHEA:11484"/>
        <dbReference type="Rhea" id="RHEA-COMP:10350"/>
        <dbReference type="Rhea" id="RHEA-COMP:14399"/>
        <dbReference type="ChEBI" id="CHEBI:15378"/>
        <dbReference type="ChEBI" id="CHEBI:24646"/>
        <dbReference type="ChEBI" id="CHEBI:29033"/>
        <dbReference type="ChEBI" id="CHEBI:29034"/>
        <dbReference type="ChEBI" id="CHEBI:132124"/>
        <dbReference type="EC" id="7.1.1.8"/>
    </reaction>
</comment>
<evidence type="ECO:0000256" key="22">
    <source>
        <dbReference type="SAM" id="MobiDB-lite"/>
    </source>
</evidence>
<evidence type="ECO:0000256" key="10">
    <source>
        <dbReference type="ARBA" id="ARBA00022714"/>
    </source>
</evidence>
<keyword evidence="7 20" id="KW-0813">Transport</keyword>
<keyword evidence="8" id="KW-1003">Cell membrane</keyword>
<dbReference type="Proteomes" id="UP000634522">
    <property type="component" value="Unassembled WGS sequence"/>
</dbReference>
<dbReference type="SUPFAM" id="SSF50022">
    <property type="entry name" value="ISP domain"/>
    <property type="match status" value="1"/>
</dbReference>
<dbReference type="InterPro" id="IPR005805">
    <property type="entry name" value="Rieske_Fe-S_prot_C"/>
</dbReference>
<evidence type="ECO:0000256" key="17">
    <source>
        <dbReference type="ARBA" id="ARBA00023136"/>
    </source>
</evidence>
<dbReference type="InterPro" id="IPR019470">
    <property type="entry name" value="Ubiq_cytC_Rdtase_Fe-S_su_TAT"/>
</dbReference>
<keyword evidence="15" id="KW-0408">Iron</keyword>
<keyword evidence="13 20" id="KW-0249">Electron transport</keyword>
<evidence type="ECO:0000256" key="21">
    <source>
        <dbReference type="RuleBase" id="RU004497"/>
    </source>
</evidence>
<dbReference type="InterPro" id="IPR006317">
    <property type="entry name" value="Ubiquinol_cyt_c_Rdtase_Fe-S-su"/>
</dbReference>
<keyword evidence="10" id="KW-0001">2Fe-2S</keyword>
<comment type="caution">
    <text evidence="24">The sequence shown here is derived from an EMBL/GenBank/DDBJ whole genome shotgun (WGS) entry which is preliminary data.</text>
</comment>
<evidence type="ECO:0000256" key="11">
    <source>
        <dbReference type="ARBA" id="ARBA00022723"/>
    </source>
</evidence>
<sequence>MDDKKPWPKPTNPTRRKLVIATSAVGGVAAMGTAIPFILSMSPSERARAAGAPVEADVAKLGAGELMTVEWRGKPVWILHRTPGMIERLKANDPLLSDPRSERPQQPEYATNPLRSRKPEYLVAVGLCTHLGCVPTFRPEVAPSDLGPAWPGGFYCPCHGSRFDLAGRVFKNVPAPTNLEIPPYRYLGESALLIGADEGSA</sequence>
<feature type="domain" description="Rieske" evidence="23">
    <location>
        <begin position="91"/>
        <end position="193"/>
    </location>
</feature>
<feature type="region of interest" description="Disordered" evidence="22">
    <location>
        <begin position="93"/>
        <end position="113"/>
    </location>
</feature>
<evidence type="ECO:0000259" key="23">
    <source>
        <dbReference type="PROSITE" id="PS51296"/>
    </source>
</evidence>
<dbReference type="Pfam" id="PF10399">
    <property type="entry name" value="UCR_Fe-S_N"/>
    <property type="match status" value="1"/>
</dbReference>
<evidence type="ECO:0000313" key="24">
    <source>
        <dbReference type="EMBL" id="NMF99283.1"/>
    </source>
</evidence>
<dbReference type="RefSeq" id="WP_169141888.1">
    <property type="nucleotide sequence ID" value="NZ_WTVS01000041.1"/>
</dbReference>
<comment type="similarity">
    <text evidence="3">Belongs to the Rieske iron-sulfur protein family.</text>
</comment>
<comment type="function">
    <text evidence="1">Component of the ubiquinol-cytochrome c reductase complex (complex III or cytochrome b-c1 complex), which is a respiratory chain that generates an electrochemical potential coupled to ATP synthesis.</text>
</comment>
<evidence type="ECO:0000256" key="1">
    <source>
        <dbReference type="ARBA" id="ARBA00002444"/>
    </source>
</evidence>
<comment type="miscellaneous">
    <text evidence="20">The Rieske protein is a high potential 2Fe-2S protein.</text>
</comment>
<keyword evidence="14 20" id="KW-1133">Transmembrane helix</keyword>
<keyword evidence="9 20" id="KW-0812">Transmembrane</keyword>
<dbReference type="Gene3D" id="1.20.5.510">
    <property type="entry name" value="Single helix bin"/>
    <property type="match status" value="1"/>
</dbReference>
<evidence type="ECO:0000256" key="6">
    <source>
        <dbReference type="ARBA" id="ARBA00019816"/>
    </source>
</evidence>
<evidence type="ECO:0000256" key="3">
    <source>
        <dbReference type="ARBA" id="ARBA00010651"/>
    </source>
</evidence>
<dbReference type="InterPro" id="IPR014349">
    <property type="entry name" value="Rieske_Fe-S_prot"/>
</dbReference>
<evidence type="ECO:0000256" key="9">
    <source>
        <dbReference type="ARBA" id="ARBA00022692"/>
    </source>
</evidence>
<organism evidence="24 25">
    <name type="scientific">Aromatoleum toluolicum</name>
    <dbReference type="NCBI Taxonomy" id="90060"/>
    <lineage>
        <taxon>Bacteria</taxon>
        <taxon>Pseudomonadati</taxon>
        <taxon>Pseudomonadota</taxon>
        <taxon>Betaproteobacteria</taxon>
        <taxon>Rhodocyclales</taxon>
        <taxon>Rhodocyclaceae</taxon>
        <taxon>Aromatoleum</taxon>
    </lineage>
</organism>
<evidence type="ECO:0000256" key="12">
    <source>
        <dbReference type="ARBA" id="ARBA00022967"/>
    </source>
</evidence>
<evidence type="ECO:0000256" key="18">
    <source>
        <dbReference type="ARBA" id="ARBA00023157"/>
    </source>
</evidence>
<dbReference type="PANTHER" id="PTHR10134">
    <property type="entry name" value="CYTOCHROME B-C1 COMPLEX SUBUNIT RIESKE, MITOCHONDRIAL"/>
    <property type="match status" value="1"/>
</dbReference>
<evidence type="ECO:0000256" key="15">
    <source>
        <dbReference type="ARBA" id="ARBA00023004"/>
    </source>
</evidence>
<comment type="subcellular location">
    <subcellularLocation>
        <location evidence="2">Cell membrane</location>
        <topology evidence="2">Single-pass membrane protein</topology>
    </subcellularLocation>
</comment>
<evidence type="ECO:0000256" key="2">
    <source>
        <dbReference type="ARBA" id="ARBA00004162"/>
    </source>
</evidence>
<evidence type="ECO:0000256" key="7">
    <source>
        <dbReference type="ARBA" id="ARBA00022448"/>
    </source>
</evidence>
<evidence type="ECO:0000256" key="19">
    <source>
        <dbReference type="ARBA" id="ARBA00029351"/>
    </source>
</evidence>
<keyword evidence="11" id="KW-0479">Metal-binding</keyword>
<keyword evidence="16" id="KW-0411">Iron-sulfur</keyword>
<dbReference type="InterPro" id="IPR006311">
    <property type="entry name" value="TAT_signal"/>
</dbReference>
<dbReference type="PROSITE" id="PS51318">
    <property type="entry name" value="TAT"/>
    <property type="match status" value="1"/>
</dbReference>
<dbReference type="Pfam" id="PF00355">
    <property type="entry name" value="Rieske"/>
    <property type="match status" value="1"/>
</dbReference>
<protein>
    <recommendedName>
        <fullName evidence="6 20">Ubiquinol-cytochrome c reductase iron-sulfur subunit</fullName>
        <ecNumber evidence="5 20">7.1.1.8</ecNumber>
    </recommendedName>
</protein>
<dbReference type="EMBL" id="WTVS01000041">
    <property type="protein sequence ID" value="NMF99283.1"/>
    <property type="molecule type" value="Genomic_DNA"/>
</dbReference>
<dbReference type="EC" id="7.1.1.8" evidence="5 20"/>
<proteinExistence type="inferred from homology"/>
<keyword evidence="17 20" id="KW-0472">Membrane</keyword>
<dbReference type="PROSITE" id="PS51296">
    <property type="entry name" value="RIESKE"/>
    <property type="match status" value="1"/>
</dbReference>
<feature type="transmembrane region" description="Helical" evidence="20">
    <location>
        <begin position="20"/>
        <end position="39"/>
    </location>
</feature>
<dbReference type="InterPro" id="IPR036922">
    <property type="entry name" value="Rieske_2Fe-2S_sf"/>
</dbReference>
<keyword evidence="18" id="KW-1015">Disulfide bond</keyword>
<evidence type="ECO:0000256" key="4">
    <source>
        <dbReference type="ARBA" id="ARBA00011649"/>
    </source>
</evidence>
<evidence type="ECO:0000256" key="5">
    <source>
        <dbReference type="ARBA" id="ARBA00012951"/>
    </source>
</evidence>